<dbReference type="VEuPathDB" id="ToxoDB:EAH_00001800"/>
<keyword evidence="3" id="KW-1185">Reference proteome</keyword>
<dbReference type="AlphaFoldDB" id="U6GLQ9"/>
<dbReference type="OrthoDB" id="347696at2759"/>
<dbReference type="GeneID" id="25268250"/>
<evidence type="ECO:0000256" key="1">
    <source>
        <dbReference type="SAM" id="MobiDB-lite"/>
    </source>
</evidence>
<sequence length="217" mass="22703">MEGTEPSNLKPAASSFTPAAAEHEDASAKAAESAADKPGCATRAAAGGSAGTSEARVRRFTGSLSTVFLLLHIHLLPVEQELPRQRLKDVRADAAAITRSFTAALLHHTGLVGVALLPFKVLSYDSRLSLSVVKTDSVSAPALILAAANIHSLRAVAAVRSSTSVTVPCFVTLVRTAACLHGLACPRRPTAMLLMHEDPDERSCSRSSGSLPHQQHA</sequence>
<evidence type="ECO:0000313" key="2">
    <source>
        <dbReference type="EMBL" id="CDI79529.1"/>
    </source>
</evidence>
<name>U6GLQ9_EIMAC</name>
<feature type="region of interest" description="Disordered" evidence="1">
    <location>
        <begin position="1"/>
        <end position="48"/>
    </location>
</feature>
<gene>
    <name evidence="2" type="ORF">EAH_00001800</name>
</gene>
<proteinExistence type="predicted"/>
<evidence type="ECO:0000313" key="3">
    <source>
        <dbReference type="Proteomes" id="UP000018050"/>
    </source>
</evidence>
<feature type="compositionally biased region" description="Low complexity" evidence="1">
    <location>
        <begin position="28"/>
        <end position="48"/>
    </location>
</feature>
<accession>U6GLQ9</accession>
<protein>
    <submittedName>
        <fullName evidence="2">Uncharacterized protein</fullName>
    </submittedName>
</protein>
<dbReference type="RefSeq" id="XP_013250362.1">
    <property type="nucleotide sequence ID" value="XM_013394908.1"/>
</dbReference>
<organism evidence="2 3">
    <name type="scientific">Eimeria acervulina</name>
    <name type="common">Coccidian parasite</name>
    <dbReference type="NCBI Taxonomy" id="5801"/>
    <lineage>
        <taxon>Eukaryota</taxon>
        <taxon>Sar</taxon>
        <taxon>Alveolata</taxon>
        <taxon>Apicomplexa</taxon>
        <taxon>Conoidasida</taxon>
        <taxon>Coccidia</taxon>
        <taxon>Eucoccidiorida</taxon>
        <taxon>Eimeriorina</taxon>
        <taxon>Eimeriidae</taxon>
        <taxon>Eimeria</taxon>
    </lineage>
</organism>
<feature type="region of interest" description="Disordered" evidence="1">
    <location>
        <begin position="198"/>
        <end position="217"/>
    </location>
</feature>
<dbReference type="EMBL" id="HG671043">
    <property type="protein sequence ID" value="CDI79529.1"/>
    <property type="molecule type" value="Genomic_DNA"/>
</dbReference>
<reference evidence="2" key="1">
    <citation type="submission" date="2013-10" db="EMBL/GenBank/DDBJ databases">
        <title>Genomic analysis of the causative agents of coccidiosis in chickens.</title>
        <authorList>
            <person name="Reid A.J."/>
            <person name="Blake D."/>
            <person name="Billington K."/>
            <person name="Browne H."/>
            <person name="Dunn M."/>
            <person name="Hung S."/>
            <person name="Kawahara F."/>
            <person name="Miranda-Saavedra D."/>
            <person name="Mourier T."/>
            <person name="Nagra H."/>
            <person name="Otto T.D."/>
            <person name="Rawlings N."/>
            <person name="Sanchez A."/>
            <person name="Sanders M."/>
            <person name="Subramaniam C."/>
            <person name="Tay Y."/>
            <person name="Dear P."/>
            <person name="Doerig C."/>
            <person name="Gruber A."/>
            <person name="Parkinson J."/>
            <person name="Shirley M."/>
            <person name="Wan K.L."/>
            <person name="Berriman M."/>
            <person name="Tomley F."/>
            <person name="Pain A."/>
        </authorList>
    </citation>
    <scope>NUCLEOTIDE SEQUENCE</scope>
    <source>
        <strain evidence="2">Houghton</strain>
    </source>
</reference>
<reference evidence="2" key="2">
    <citation type="submission" date="2013-10" db="EMBL/GenBank/DDBJ databases">
        <authorList>
            <person name="Aslett M."/>
        </authorList>
    </citation>
    <scope>NUCLEOTIDE SEQUENCE</scope>
    <source>
        <strain evidence="2">Houghton</strain>
    </source>
</reference>
<dbReference type="Proteomes" id="UP000018050">
    <property type="component" value="Unassembled WGS sequence"/>
</dbReference>
<feature type="compositionally biased region" description="Polar residues" evidence="1">
    <location>
        <begin position="205"/>
        <end position="217"/>
    </location>
</feature>